<dbReference type="WBParaSite" id="Minc3s00982g19555">
    <property type="protein sequence ID" value="Minc3s00982g19555"/>
    <property type="gene ID" value="Minc3s00982g19555"/>
</dbReference>
<dbReference type="Proteomes" id="UP000887563">
    <property type="component" value="Unplaced"/>
</dbReference>
<dbReference type="SUPFAM" id="SSF57850">
    <property type="entry name" value="RING/U-box"/>
    <property type="match status" value="1"/>
</dbReference>
<dbReference type="InterPro" id="IPR001841">
    <property type="entry name" value="Znf_RING"/>
</dbReference>
<dbReference type="AlphaFoldDB" id="A0A914M016"/>
<dbReference type="Gene3D" id="3.30.40.10">
    <property type="entry name" value="Zinc/RING finger domain, C3HC4 (zinc finger)"/>
    <property type="match status" value="1"/>
</dbReference>
<dbReference type="PROSITE" id="PS50089">
    <property type="entry name" value="ZF_RING_2"/>
    <property type="match status" value="1"/>
</dbReference>
<evidence type="ECO:0000256" key="3">
    <source>
        <dbReference type="PROSITE-ProRule" id="PRU00175"/>
    </source>
</evidence>
<dbReference type="GO" id="GO:0008270">
    <property type="term" value="F:zinc ion binding"/>
    <property type="evidence" value="ECO:0007669"/>
    <property type="project" value="UniProtKB-KW"/>
</dbReference>
<name>A0A914M016_MELIC</name>
<keyword evidence="5" id="KW-1185">Reference proteome</keyword>
<keyword evidence="1 3" id="KW-0479">Metal-binding</keyword>
<proteinExistence type="predicted"/>
<reference evidence="6" key="1">
    <citation type="submission" date="2022-11" db="UniProtKB">
        <authorList>
            <consortium name="WormBaseParasite"/>
        </authorList>
    </citation>
    <scope>IDENTIFICATION</scope>
</reference>
<evidence type="ECO:0000313" key="6">
    <source>
        <dbReference type="WBParaSite" id="Minc3s00982g19555"/>
    </source>
</evidence>
<organism evidence="5 6">
    <name type="scientific">Meloidogyne incognita</name>
    <name type="common">Southern root-knot nematode worm</name>
    <name type="synonym">Oxyuris incognita</name>
    <dbReference type="NCBI Taxonomy" id="6306"/>
    <lineage>
        <taxon>Eukaryota</taxon>
        <taxon>Metazoa</taxon>
        <taxon>Ecdysozoa</taxon>
        <taxon>Nematoda</taxon>
        <taxon>Chromadorea</taxon>
        <taxon>Rhabditida</taxon>
        <taxon>Tylenchina</taxon>
        <taxon>Tylenchomorpha</taxon>
        <taxon>Tylenchoidea</taxon>
        <taxon>Meloidogynidae</taxon>
        <taxon>Meloidogyninae</taxon>
        <taxon>Meloidogyne</taxon>
        <taxon>Meloidogyne incognita group</taxon>
    </lineage>
</organism>
<evidence type="ECO:0000259" key="4">
    <source>
        <dbReference type="PROSITE" id="PS50089"/>
    </source>
</evidence>
<dbReference type="Pfam" id="PF13639">
    <property type="entry name" value="zf-RING_2"/>
    <property type="match status" value="1"/>
</dbReference>
<dbReference type="InterPro" id="IPR013083">
    <property type="entry name" value="Znf_RING/FYVE/PHD"/>
</dbReference>
<evidence type="ECO:0000256" key="2">
    <source>
        <dbReference type="ARBA" id="ARBA00022833"/>
    </source>
</evidence>
<protein>
    <submittedName>
        <fullName evidence="6">RING-type domain-containing protein</fullName>
    </submittedName>
</protein>
<keyword evidence="2" id="KW-0862">Zinc</keyword>
<evidence type="ECO:0000313" key="5">
    <source>
        <dbReference type="Proteomes" id="UP000887563"/>
    </source>
</evidence>
<keyword evidence="1 3" id="KW-0863">Zinc-finger</keyword>
<sequence length="56" mass="6454">MLTNKFLCVICSEALASNNMYSTLCGHVFHINCIENWITQVKKKVLPKMLECSEFE</sequence>
<accession>A0A914M016</accession>
<evidence type="ECO:0000256" key="1">
    <source>
        <dbReference type="ARBA" id="ARBA00022771"/>
    </source>
</evidence>
<feature type="domain" description="RING-type" evidence="4">
    <location>
        <begin position="8"/>
        <end position="52"/>
    </location>
</feature>